<protein>
    <submittedName>
        <fullName evidence="3">DUF2147 domain-containing protein</fullName>
    </submittedName>
</protein>
<organism evidence="3 4">
    <name type="scientific">Plebeiibacterium sediminum</name>
    <dbReference type="NCBI Taxonomy" id="2992112"/>
    <lineage>
        <taxon>Bacteria</taxon>
        <taxon>Pseudomonadati</taxon>
        <taxon>Bacteroidota</taxon>
        <taxon>Bacteroidia</taxon>
        <taxon>Marinilabiliales</taxon>
        <taxon>Marinilabiliaceae</taxon>
        <taxon>Plebeiibacterium</taxon>
    </lineage>
</organism>
<reference evidence="3" key="1">
    <citation type="submission" date="2022-10" db="EMBL/GenBank/DDBJ databases">
        <authorList>
            <person name="Yu W.X."/>
        </authorList>
    </citation>
    <scope>NUCLEOTIDE SEQUENCE</scope>
    <source>
        <strain evidence="3">AAT</strain>
    </source>
</reference>
<comment type="caution">
    <text evidence="3">The sequence shown here is derived from an EMBL/GenBank/DDBJ whole genome shotgun (WGS) entry which is preliminary data.</text>
</comment>
<dbReference type="Gene3D" id="2.40.128.520">
    <property type="match status" value="1"/>
</dbReference>
<evidence type="ECO:0000313" key="4">
    <source>
        <dbReference type="Proteomes" id="UP001209229"/>
    </source>
</evidence>
<feature type="domain" description="DUF2147" evidence="2">
    <location>
        <begin position="38"/>
        <end position="136"/>
    </location>
</feature>
<gene>
    <name evidence="3" type="ORF">OM075_21120</name>
</gene>
<dbReference type="Proteomes" id="UP001209229">
    <property type="component" value="Unassembled WGS sequence"/>
</dbReference>
<dbReference type="AlphaFoldDB" id="A0AAE3M8P4"/>
<accession>A0AAE3M8P4</accession>
<dbReference type="RefSeq" id="WP_301192538.1">
    <property type="nucleotide sequence ID" value="NZ_JAPDPJ010000075.1"/>
</dbReference>
<keyword evidence="1" id="KW-0732">Signal</keyword>
<dbReference type="Pfam" id="PF09917">
    <property type="entry name" value="DUF2147"/>
    <property type="match status" value="1"/>
</dbReference>
<keyword evidence="4" id="KW-1185">Reference proteome</keyword>
<evidence type="ECO:0000259" key="2">
    <source>
        <dbReference type="Pfam" id="PF09917"/>
    </source>
</evidence>
<dbReference type="EMBL" id="JAPDPJ010000075">
    <property type="protein sequence ID" value="MCW3788982.1"/>
    <property type="molecule type" value="Genomic_DNA"/>
</dbReference>
<name>A0AAE3M8P4_9BACT</name>
<feature type="chain" id="PRO_5041993747" evidence="1">
    <location>
        <begin position="21"/>
        <end position="139"/>
    </location>
</feature>
<dbReference type="InterPro" id="IPR019223">
    <property type="entry name" value="DUF2147"/>
</dbReference>
<sequence length="139" mass="15995">MERSVLIGIIMFLGSFIAAAQSADDIIGTYHLPNDLDVEIYKHNNKYYGKIIALNNFENGQLKDIHNSDKTKQDEPLLGKIIIQDLVYNSLDKNWINGKMYSSEKGIVFNFKVVAINRNEIEIEGSKYFFSKTMQWNIL</sequence>
<evidence type="ECO:0000256" key="1">
    <source>
        <dbReference type="SAM" id="SignalP"/>
    </source>
</evidence>
<proteinExistence type="predicted"/>
<feature type="signal peptide" evidence="1">
    <location>
        <begin position="1"/>
        <end position="20"/>
    </location>
</feature>
<evidence type="ECO:0000313" key="3">
    <source>
        <dbReference type="EMBL" id="MCW3788982.1"/>
    </source>
</evidence>